<dbReference type="EMBL" id="JACLZK010000001">
    <property type="protein sequence ID" value="MBC2881969.1"/>
    <property type="molecule type" value="Genomic_DNA"/>
</dbReference>
<gene>
    <name evidence="1" type="primary">napD</name>
    <name evidence="2" type="ORF">H7R39_01520</name>
</gene>
<dbReference type="HAMAP" id="MF_02200">
    <property type="entry name" value="NapD"/>
    <property type="match status" value="1"/>
</dbReference>
<comment type="function">
    <text evidence="1">Chaperone for NapA, the catalytic subunit of the periplasmic nitrate reductase. It binds directly and specifically to the twin-arginine signal peptide of NapA, preventing premature interaction with the Tat translocase and premature export.</text>
</comment>
<name>A0A842J7B6_9BACT</name>
<dbReference type="Gene3D" id="3.30.70.920">
    <property type="match status" value="1"/>
</dbReference>
<comment type="caution">
    <text evidence="2">The sequence shown here is derived from an EMBL/GenBank/DDBJ whole genome shotgun (WGS) entry which is preliminary data.</text>
</comment>
<comment type="subcellular location">
    <subcellularLocation>
        <location evidence="1">Cytoplasm</location>
    </subcellularLocation>
</comment>
<comment type="subunit">
    <text evidence="1">Interacts with the cytoplasmic NapA precursor.</text>
</comment>
<dbReference type="AlphaFoldDB" id="A0A842J7B6"/>
<proteinExistence type="inferred from homology"/>
<keyword evidence="3" id="KW-1185">Reference proteome</keyword>
<dbReference type="GO" id="GO:0005048">
    <property type="term" value="F:signal sequence binding"/>
    <property type="evidence" value="ECO:0007669"/>
    <property type="project" value="UniProtKB-UniRule"/>
</dbReference>
<keyword evidence="1" id="KW-0963">Cytoplasm</keyword>
<accession>A0A842J7B6</accession>
<dbReference type="InterPro" id="IPR005623">
    <property type="entry name" value="Chaperone_NapD_NO3_reduct"/>
</dbReference>
<evidence type="ECO:0000313" key="2">
    <source>
        <dbReference type="EMBL" id="MBC2881969.1"/>
    </source>
</evidence>
<dbReference type="Proteomes" id="UP000552683">
    <property type="component" value="Unassembled WGS sequence"/>
</dbReference>
<dbReference type="GO" id="GO:0051224">
    <property type="term" value="P:negative regulation of protein transport"/>
    <property type="evidence" value="ECO:0007669"/>
    <property type="project" value="UniProtKB-UniRule"/>
</dbReference>
<evidence type="ECO:0000313" key="3">
    <source>
        <dbReference type="Proteomes" id="UP000552683"/>
    </source>
</evidence>
<dbReference type="RefSeq" id="WP_185897664.1">
    <property type="nucleotide sequence ID" value="NZ_JACLZK010000001.1"/>
</dbReference>
<reference evidence="2 3" key="1">
    <citation type="submission" date="2020-08" db="EMBL/GenBank/DDBJ databases">
        <title>Complete genome and description of Campylobacter massiliensis Marseille-Q3452 sp. nov.</title>
        <authorList>
            <person name="Antezack A."/>
        </authorList>
    </citation>
    <scope>NUCLEOTIDE SEQUENCE [LARGE SCALE GENOMIC DNA]</scope>
    <source>
        <strain evidence="2 3">Marseille-Q3452</strain>
    </source>
</reference>
<keyword evidence="1" id="KW-0143">Chaperone</keyword>
<protein>
    <recommendedName>
        <fullName evidence="1">Chaperone NapD</fullName>
    </recommendedName>
    <alternativeName>
        <fullName evidence="1">NapA signal peptide-binding chaperone NapD</fullName>
    </alternativeName>
</protein>
<evidence type="ECO:0000256" key="1">
    <source>
        <dbReference type="HAMAP-Rule" id="MF_02200"/>
    </source>
</evidence>
<dbReference type="GO" id="GO:0005737">
    <property type="term" value="C:cytoplasm"/>
    <property type="evidence" value="ECO:0007669"/>
    <property type="project" value="UniProtKB-SubCell"/>
</dbReference>
<comment type="similarity">
    <text evidence="1">Belongs to the NapD family.</text>
</comment>
<sequence>MNISSAIVYTKDGNEATEVAKRIEQLKGCEVIAAQDGKIVVVMSAENLDGEIELFKALEGIEGVSGAAMIYSYQEDLQQDIESIKKSGKISEILLDENIDAKDIVYNGHVGDRVK</sequence>
<organism evidence="2 3">
    <name type="scientific">Campylobacter massiliensis</name>
    <dbReference type="NCBI Taxonomy" id="2762557"/>
    <lineage>
        <taxon>Bacteria</taxon>
        <taxon>Pseudomonadati</taxon>
        <taxon>Campylobacterota</taxon>
        <taxon>Epsilonproteobacteria</taxon>
        <taxon>Campylobacterales</taxon>
        <taxon>Campylobacteraceae</taxon>
        <taxon>Campylobacter</taxon>
    </lineage>
</organism>
<dbReference type="Pfam" id="PF03927">
    <property type="entry name" value="NapD"/>
    <property type="match status" value="1"/>
</dbReference>